<dbReference type="InterPro" id="IPR012675">
    <property type="entry name" value="Beta-grasp_dom_sf"/>
</dbReference>
<protein>
    <recommendedName>
        <fullName evidence="3">MoaD/ThiS family protein</fullName>
    </recommendedName>
</protein>
<sequence length="92" mass="9946">MRVELIGYLKAEAGSEYVEVKVGGGVGLVEALKMLPEKVRKHVIDEETGKPVSGLLILVNGSEVKLSQVYGVKVNEDDIITLIPAIHGGYER</sequence>
<gene>
    <name evidence="1" type="ORF">EYH45_02355</name>
</gene>
<dbReference type="Gene3D" id="3.10.20.30">
    <property type="match status" value="1"/>
</dbReference>
<dbReference type="EMBL" id="DQVM01000042">
    <property type="protein sequence ID" value="HIQ29387.1"/>
    <property type="molecule type" value="Genomic_DNA"/>
</dbReference>
<organism evidence="1 2">
    <name type="scientific">Caldiarchaeum subterraneum</name>
    <dbReference type="NCBI Taxonomy" id="311458"/>
    <lineage>
        <taxon>Archaea</taxon>
        <taxon>Nitrososphaerota</taxon>
        <taxon>Candidatus Caldarchaeales</taxon>
        <taxon>Candidatus Caldarchaeaceae</taxon>
        <taxon>Candidatus Caldarchaeum</taxon>
    </lineage>
</organism>
<evidence type="ECO:0008006" key="3">
    <source>
        <dbReference type="Google" id="ProtNLM"/>
    </source>
</evidence>
<dbReference type="InterPro" id="IPR016155">
    <property type="entry name" value="Mopterin_synth/thiamin_S_b"/>
</dbReference>
<name>A0A833E9F0_CALS0</name>
<evidence type="ECO:0000313" key="2">
    <source>
        <dbReference type="Proteomes" id="UP000608579"/>
    </source>
</evidence>
<accession>A0A833E9F0</accession>
<dbReference type="AlphaFoldDB" id="A0A833E9F0"/>
<dbReference type="Proteomes" id="UP000608579">
    <property type="component" value="Unassembled WGS sequence"/>
</dbReference>
<reference evidence="1" key="1">
    <citation type="journal article" date="2020" name="ISME J.">
        <title>Gammaproteobacteria mediating utilization of methyl-, sulfur- and petroleum organic compounds in deep ocean hydrothermal plumes.</title>
        <authorList>
            <person name="Zhou Z."/>
            <person name="Liu Y."/>
            <person name="Pan J."/>
            <person name="Cron B.R."/>
            <person name="Toner B.M."/>
            <person name="Anantharaman K."/>
            <person name="Breier J.A."/>
            <person name="Dick G.J."/>
            <person name="Li M."/>
        </authorList>
    </citation>
    <scope>NUCLEOTIDE SEQUENCE</scope>
    <source>
        <strain evidence="1">SZUA-1515</strain>
    </source>
</reference>
<proteinExistence type="predicted"/>
<dbReference type="SUPFAM" id="SSF54285">
    <property type="entry name" value="MoaD/ThiS"/>
    <property type="match status" value="1"/>
</dbReference>
<comment type="caution">
    <text evidence="1">The sequence shown here is derived from an EMBL/GenBank/DDBJ whole genome shotgun (WGS) entry which is preliminary data.</text>
</comment>
<evidence type="ECO:0000313" key="1">
    <source>
        <dbReference type="EMBL" id="HIQ29387.1"/>
    </source>
</evidence>